<feature type="transmembrane region" description="Helical" evidence="5">
    <location>
        <begin position="330"/>
        <end position="348"/>
    </location>
</feature>
<evidence type="ECO:0000313" key="6">
    <source>
        <dbReference type="EMBL" id="AKV01946.1"/>
    </source>
</evidence>
<feature type="transmembrane region" description="Helical" evidence="5">
    <location>
        <begin position="127"/>
        <end position="144"/>
    </location>
</feature>
<evidence type="ECO:0000256" key="4">
    <source>
        <dbReference type="ARBA" id="ARBA00023136"/>
    </source>
</evidence>
<proteinExistence type="predicted"/>
<evidence type="ECO:0000256" key="1">
    <source>
        <dbReference type="ARBA" id="ARBA00004141"/>
    </source>
</evidence>
<dbReference type="OrthoDB" id="127638at2"/>
<feature type="transmembrane region" description="Helical" evidence="5">
    <location>
        <begin position="93"/>
        <end position="115"/>
    </location>
</feature>
<accession>A0A0K1Q804</accession>
<dbReference type="EMBL" id="CP012333">
    <property type="protein sequence ID" value="AKV01946.1"/>
    <property type="molecule type" value="Genomic_DNA"/>
</dbReference>
<feature type="transmembrane region" description="Helical" evidence="5">
    <location>
        <begin position="14"/>
        <end position="35"/>
    </location>
</feature>
<feature type="transmembrane region" description="Helical" evidence="5">
    <location>
        <begin position="418"/>
        <end position="435"/>
    </location>
</feature>
<keyword evidence="2 5" id="KW-0812">Transmembrane</keyword>
<evidence type="ECO:0000313" key="7">
    <source>
        <dbReference type="Proteomes" id="UP000064967"/>
    </source>
</evidence>
<dbReference type="PANTHER" id="PTHR11785:SF512">
    <property type="entry name" value="SOBREMESA, ISOFORM B"/>
    <property type="match status" value="1"/>
</dbReference>
<evidence type="ECO:0000256" key="2">
    <source>
        <dbReference type="ARBA" id="ARBA00022692"/>
    </source>
</evidence>
<dbReference type="InterPro" id="IPR002293">
    <property type="entry name" value="AA/rel_permease1"/>
</dbReference>
<feature type="transmembrane region" description="Helical" evidence="5">
    <location>
        <begin position="354"/>
        <end position="376"/>
    </location>
</feature>
<feature type="transmembrane region" description="Helical" evidence="5">
    <location>
        <begin position="228"/>
        <end position="252"/>
    </location>
</feature>
<dbReference type="AlphaFoldDB" id="A0A0K1Q804"/>
<feature type="transmembrane region" description="Helical" evidence="5">
    <location>
        <begin position="186"/>
        <end position="208"/>
    </location>
</feature>
<reference evidence="6 7" key="1">
    <citation type="submission" date="2015-08" db="EMBL/GenBank/DDBJ databases">
        <authorList>
            <person name="Babu N.S."/>
            <person name="Beckwith C.J."/>
            <person name="Beseler K.G."/>
            <person name="Brison A."/>
            <person name="Carone J.V."/>
            <person name="Caskin T.P."/>
            <person name="Diamond M."/>
            <person name="Durham M.E."/>
            <person name="Foxe J.M."/>
            <person name="Go M."/>
            <person name="Henderson B.A."/>
            <person name="Jones I.B."/>
            <person name="McGettigan J.A."/>
            <person name="Micheletti S.J."/>
            <person name="Nasrallah M.E."/>
            <person name="Ortiz D."/>
            <person name="Piller C.R."/>
            <person name="Privatt S.R."/>
            <person name="Schneider S.L."/>
            <person name="Sharp S."/>
            <person name="Smith T.C."/>
            <person name="Stanton J.D."/>
            <person name="Ullery H.E."/>
            <person name="Wilson R.J."/>
            <person name="Serrano M.G."/>
            <person name="Buck G."/>
            <person name="Lee V."/>
            <person name="Wang Y."/>
            <person name="Carvalho R."/>
            <person name="Voegtly L."/>
            <person name="Shi R."/>
            <person name="Duckworth R."/>
            <person name="Johnson A."/>
            <person name="Loviza R."/>
            <person name="Walstead R."/>
            <person name="Shah Z."/>
            <person name="Kiflezghi M."/>
            <person name="Wade K."/>
            <person name="Ball S.L."/>
            <person name="Bradley K.W."/>
            <person name="Asai D.J."/>
            <person name="Bowman C.A."/>
            <person name="Russell D.A."/>
            <person name="Pope W.H."/>
            <person name="Jacobs-Sera D."/>
            <person name="Hendrix R.W."/>
            <person name="Hatfull G.F."/>
        </authorList>
    </citation>
    <scope>NUCLEOTIDE SEQUENCE [LARGE SCALE GENOMIC DNA]</scope>
    <source>
        <strain evidence="6 7">DSM 27648</strain>
    </source>
</reference>
<dbReference type="InterPro" id="IPR050598">
    <property type="entry name" value="AminoAcid_Transporter"/>
</dbReference>
<dbReference type="GO" id="GO:0015179">
    <property type="term" value="F:L-amino acid transmembrane transporter activity"/>
    <property type="evidence" value="ECO:0007669"/>
    <property type="project" value="TreeGrafter"/>
</dbReference>
<feature type="transmembrane region" description="Helical" evidence="5">
    <location>
        <begin position="42"/>
        <end position="61"/>
    </location>
</feature>
<protein>
    <submittedName>
        <fullName evidence="6">Amino acid permease</fullName>
    </submittedName>
</protein>
<dbReference type="GO" id="GO:0016020">
    <property type="term" value="C:membrane"/>
    <property type="evidence" value="ECO:0007669"/>
    <property type="project" value="UniProtKB-SubCell"/>
</dbReference>
<comment type="subcellular location">
    <subcellularLocation>
        <location evidence="1">Membrane</location>
        <topology evidence="1">Multi-pass membrane protein</topology>
    </subcellularLocation>
</comment>
<dbReference type="Gene3D" id="1.20.1740.10">
    <property type="entry name" value="Amino acid/polyamine transporter I"/>
    <property type="match status" value="1"/>
</dbReference>
<dbReference type="Pfam" id="PF13520">
    <property type="entry name" value="AA_permease_2"/>
    <property type="match status" value="1"/>
</dbReference>
<evidence type="ECO:0000256" key="5">
    <source>
        <dbReference type="SAM" id="Phobius"/>
    </source>
</evidence>
<dbReference type="RefSeq" id="WP_146652948.1">
    <property type="nucleotide sequence ID" value="NZ_CP012333.1"/>
</dbReference>
<keyword evidence="7" id="KW-1185">Reference proteome</keyword>
<dbReference type="KEGG" id="llu:AKJ09_08609"/>
<dbReference type="Proteomes" id="UP000064967">
    <property type="component" value="Chromosome"/>
</dbReference>
<feature type="transmembrane region" description="Helical" evidence="5">
    <location>
        <begin position="156"/>
        <end position="174"/>
    </location>
</feature>
<organism evidence="6 7">
    <name type="scientific">Labilithrix luteola</name>
    <dbReference type="NCBI Taxonomy" id="1391654"/>
    <lineage>
        <taxon>Bacteria</taxon>
        <taxon>Pseudomonadati</taxon>
        <taxon>Myxococcota</taxon>
        <taxon>Polyangia</taxon>
        <taxon>Polyangiales</taxon>
        <taxon>Labilitrichaceae</taxon>
        <taxon>Labilithrix</taxon>
    </lineage>
</organism>
<keyword evidence="3 5" id="KW-1133">Transmembrane helix</keyword>
<gene>
    <name evidence="6" type="ORF">AKJ09_08609</name>
</gene>
<name>A0A0K1Q804_9BACT</name>
<dbReference type="PANTHER" id="PTHR11785">
    <property type="entry name" value="AMINO ACID TRANSPORTER"/>
    <property type="match status" value="1"/>
</dbReference>
<keyword evidence="4 5" id="KW-0472">Membrane</keyword>
<feature type="transmembrane region" description="Helical" evidence="5">
    <location>
        <begin position="388"/>
        <end position="412"/>
    </location>
</feature>
<feature type="transmembrane region" description="Helical" evidence="5">
    <location>
        <begin position="273"/>
        <end position="299"/>
    </location>
</feature>
<sequence length="447" mass="46729">MNGELPRVLTLKDATMLVVSSVIGVGIFFTPGGVAKLLPSPGWFFAAWACGGLLSLAGALANAELGAMFPRAGGNYVYLRAAYHPMAGFLVGWLSFFAIFAGTVATLAVGFTLSLQSFVELTPFTQKAAAVVVIWVCTVVNAYATRAGAALNTSTAYLKVAALVAIVLIGPILGHGRTAAMPFASAGTATLSSFGVALSPVIFSYLGWNASVYVAGEIESPGRNLPRSLFWGLGICTSIYLLVTLTFVYALGMPAMAEGAKGMPDVGFQAGKVLFGAKGSALVSLMMLVSVFGCLNANILVGPRIAYAMATDGLFFSAAARLSKGSGTPSIAVVVQAVTATLLVLSFWDLSRVLNYTTFAIVLATIADTSALYVLRVRDRHRERPYRAAGYPIVPLLYILANVGIAVSMVIVNPIECGTSVLILLAGVPIYILFAQHARRRGTTGVS</sequence>
<dbReference type="STRING" id="1391654.AKJ09_08609"/>
<evidence type="ECO:0000256" key="3">
    <source>
        <dbReference type="ARBA" id="ARBA00022989"/>
    </source>
</evidence>
<dbReference type="PIRSF" id="PIRSF006060">
    <property type="entry name" value="AA_transporter"/>
    <property type="match status" value="1"/>
</dbReference>